<comment type="similarity">
    <text evidence="1">Belongs to the glycosyl hydrolase 2 family.</text>
</comment>
<dbReference type="Proteomes" id="UP000799437">
    <property type="component" value="Unassembled WGS sequence"/>
</dbReference>
<sequence>MPRHITIISRGLDHRIRLHTGWRFQRSESNPDGLIYDLRPDANGTELQVLRPWILPDANQYIRDTDKHHARPPGNPGANVSFVWNDFDDSSWQSITVPHDWAIAGPFQNDSFLSSMGSLPVYGVGWYRNTVTIPAEYKDGNLLLEVDGAMSYPMVWLNGNFVGGWAYGYNSFQLDLTPFVRFGQENLLAIRTEGPWDTFSRWYPGAGLYRNVWIASVSPVHVVQYGTHVISRDVTEESATVDLSVQIENSGKDEIQRVEVVTTTFEVESRSGLSGNKIANRQSTFLDIPPNERVATNISFKIDRPRLWGPVPSQTPSLYKAVTQLYRESMLIDTYNTTFGIRSVEMSSTNGLLINGKRVYIQGVNMHHDLGPIGAAFNTRAAERQLQILQDMGVNAIRTAHNPPAPELLDLTDRMGMLVLDEIFDCWEVAKTPSDYHLIFPDWHEPDLRSFIRRDRNHPSVFMWSFGNEVPEQSVALDARAAVIATALGDIVKQEDPTRLSTCSMNLSKPNQSLPNALDVIALNYQGEGIRYGPGYEHLTGNRSPPQYDAFHAKFPEKAIFGSEIAWSLSTRGTFFFPVTNLTSAPANDTSLVADGGGNSTLKEVSAYELYTSQAGSSPEKVFAAQDTHPFVAGGFVWVGFDHLGEPYPYEGTRSTISGVLDLSGFKKERFWLYQARWRSETRMAKIVPHWTWAGREGLITPVHVFTSADEGEIFVNNVSQGRLTKDADAYRFRWDQVIYEPGELRVVTWKNGTFWAEDRVRTAGQASKLVLTADRSVVAADGEDLSFVTAEVLDADGNFVPDANAHITFSVNGTGEIIATDNGFAGDYVSFQSTMRAAFNGMALVVVRSIPDMSGLEAAVVEIGTRSFISTHAM</sequence>
<dbReference type="InterPro" id="IPR032311">
    <property type="entry name" value="DUF4982"/>
</dbReference>
<evidence type="ECO:0000259" key="4">
    <source>
        <dbReference type="Pfam" id="PF00703"/>
    </source>
</evidence>
<evidence type="ECO:0000259" key="5">
    <source>
        <dbReference type="Pfam" id="PF02836"/>
    </source>
</evidence>
<dbReference type="Pfam" id="PF02836">
    <property type="entry name" value="Glyco_hydro_2_C"/>
    <property type="match status" value="1"/>
</dbReference>
<dbReference type="InterPro" id="IPR040605">
    <property type="entry name" value="Glyco_hydro2_dom5"/>
</dbReference>
<dbReference type="GeneID" id="54490028"/>
<dbReference type="SUPFAM" id="SSF49303">
    <property type="entry name" value="beta-Galactosidase/glucuronidase domain"/>
    <property type="match status" value="1"/>
</dbReference>
<dbReference type="GO" id="GO:0004553">
    <property type="term" value="F:hydrolase activity, hydrolyzing O-glycosyl compounds"/>
    <property type="evidence" value="ECO:0007669"/>
    <property type="project" value="InterPro"/>
</dbReference>
<dbReference type="AlphaFoldDB" id="A0A6A6WIY1"/>
<dbReference type="PANTHER" id="PTHR42732:SF1">
    <property type="entry name" value="BETA-MANNOSIDASE"/>
    <property type="match status" value="1"/>
</dbReference>
<feature type="domain" description="Glycoside hydrolase family 2 catalytic" evidence="5">
    <location>
        <begin position="351"/>
        <end position="507"/>
    </location>
</feature>
<organism evidence="9 10">
    <name type="scientific">Pseudovirgaria hyperparasitica</name>
    <dbReference type="NCBI Taxonomy" id="470096"/>
    <lineage>
        <taxon>Eukaryota</taxon>
        <taxon>Fungi</taxon>
        <taxon>Dikarya</taxon>
        <taxon>Ascomycota</taxon>
        <taxon>Pezizomycotina</taxon>
        <taxon>Dothideomycetes</taxon>
        <taxon>Dothideomycetes incertae sedis</taxon>
        <taxon>Acrospermales</taxon>
        <taxon>Acrospermaceae</taxon>
        <taxon>Pseudovirgaria</taxon>
    </lineage>
</organism>
<dbReference type="InterPro" id="IPR008964">
    <property type="entry name" value="Invasin/intimin_cell_adhesion"/>
</dbReference>
<dbReference type="InterPro" id="IPR051913">
    <property type="entry name" value="GH2_Domain-Containing"/>
</dbReference>
<dbReference type="EMBL" id="ML996566">
    <property type="protein sequence ID" value="KAF2762066.1"/>
    <property type="molecule type" value="Genomic_DNA"/>
</dbReference>
<evidence type="ECO:0000259" key="8">
    <source>
        <dbReference type="Pfam" id="PF18565"/>
    </source>
</evidence>
<dbReference type="SUPFAM" id="SSF51445">
    <property type="entry name" value="(Trans)glycosidases"/>
    <property type="match status" value="1"/>
</dbReference>
<dbReference type="SUPFAM" id="SSF49785">
    <property type="entry name" value="Galactose-binding domain-like"/>
    <property type="match status" value="1"/>
</dbReference>
<dbReference type="InterPro" id="IPR008979">
    <property type="entry name" value="Galactose-bd-like_sf"/>
</dbReference>
<dbReference type="GO" id="GO:0005975">
    <property type="term" value="P:carbohydrate metabolic process"/>
    <property type="evidence" value="ECO:0007669"/>
    <property type="project" value="InterPro"/>
</dbReference>
<dbReference type="Pfam" id="PF18565">
    <property type="entry name" value="Glyco_hydro2_C5"/>
    <property type="match status" value="1"/>
</dbReference>
<dbReference type="Pfam" id="PF16355">
    <property type="entry name" value="DUF4982"/>
    <property type="match status" value="1"/>
</dbReference>
<evidence type="ECO:0000259" key="7">
    <source>
        <dbReference type="Pfam" id="PF16355"/>
    </source>
</evidence>
<feature type="domain" description="Glycosyl hydrolases family 2 sugar binding" evidence="6">
    <location>
        <begin position="121"/>
        <end position="191"/>
    </location>
</feature>
<dbReference type="PRINTS" id="PR00132">
    <property type="entry name" value="GLHYDRLASE2"/>
</dbReference>
<keyword evidence="3" id="KW-0326">Glycosidase</keyword>
<feature type="domain" description="Glycoside hydrolase family 2 immunoglobulin-like beta-sandwich" evidence="4">
    <location>
        <begin position="233"/>
        <end position="342"/>
    </location>
</feature>
<evidence type="ECO:0000256" key="1">
    <source>
        <dbReference type="ARBA" id="ARBA00007401"/>
    </source>
</evidence>
<dbReference type="OrthoDB" id="408532at2759"/>
<accession>A0A6A6WIY1</accession>
<dbReference type="SUPFAM" id="SSF49373">
    <property type="entry name" value="Invasin/intimin cell-adhesion fragments"/>
    <property type="match status" value="1"/>
</dbReference>
<feature type="domain" description="Glycoside hydrolase family 2" evidence="8">
    <location>
        <begin position="770"/>
        <end position="851"/>
    </location>
</feature>
<keyword evidence="2" id="KW-0378">Hydrolase</keyword>
<dbReference type="Gene3D" id="3.20.20.80">
    <property type="entry name" value="Glycosidases"/>
    <property type="match status" value="1"/>
</dbReference>
<evidence type="ECO:0000259" key="6">
    <source>
        <dbReference type="Pfam" id="PF02837"/>
    </source>
</evidence>
<dbReference type="InterPro" id="IPR006102">
    <property type="entry name" value="Ig-like_GH2"/>
</dbReference>
<dbReference type="InterPro" id="IPR013783">
    <property type="entry name" value="Ig-like_fold"/>
</dbReference>
<proteinExistence type="inferred from homology"/>
<dbReference type="InterPro" id="IPR036156">
    <property type="entry name" value="Beta-gal/glucu_dom_sf"/>
</dbReference>
<dbReference type="Gene3D" id="2.60.40.10">
    <property type="entry name" value="Immunoglobulins"/>
    <property type="match status" value="3"/>
</dbReference>
<dbReference type="RefSeq" id="XP_033604517.1">
    <property type="nucleotide sequence ID" value="XM_033748974.1"/>
</dbReference>
<dbReference type="PANTHER" id="PTHR42732">
    <property type="entry name" value="BETA-GALACTOSIDASE"/>
    <property type="match status" value="1"/>
</dbReference>
<evidence type="ECO:0000313" key="10">
    <source>
        <dbReference type="Proteomes" id="UP000799437"/>
    </source>
</evidence>
<evidence type="ECO:0000256" key="3">
    <source>
        <dbReference type="ARBA" id="ARBA00023295"/>
    </source>
</evidence>
<gene>
    <name evidence="9" type="ORF">EJ05DRAFT_530432</name>
</gene>
<dbReference type="InterPro" id="IPR017853">
    <property type="entry name" value="GH"/>
</dbReference>
<dbReference type="InterPro" id="IPR006104">
    <property type="entry name" value="Glyco_hydro_2_N"/>
</dbReference>
<dbReference type="Pfam" id="PF02837">
    <property type="entry name" value="Glyco_hydro_2_N"/>
    <property type="match status" value="1"/>
</dbReference>
<dbReference type="Gene3D" id="2.60.120.260">
    <property type="entry name" value="Galactose-binding domain-like"/>
    <property type="match status" value="1"/>
</dbReference>
<evidence type="ECO:0000256" key="2">
    <source>
        <dbReference type="ARBA" id="ARBA00022801"/>
    </source>
</evidence>
<feature type="domain" description="DUF4982" evidence="7">
    <location>
        <begin position="700"/>
        <end position="757"/>
    </location>
</feature>
<dbReference type="InterPro" id="IPR006103">
    <property type="entry name" value="Glyco_hydro_2_cat"/>
</dbReference>
<keyword evidence="10" id="KW-1185">Reference proteome</keyword>
<dbReference type="InterPro" id="IPR006101">
    <property type="entry name" value="Glyco_hydro_2"/>
</dbReference>
<protein>
    <submittedName>
        <fullName evidence="9">Beta-galactosidase</fullName>
    </submittedName>
</protein>
<reference evidence="9" key="1">
    <citation type="journal article" date="2020" name="Stud. Mycol.">
        <title>101 Dothideomycetes genomes: a test case for predicting lifestyles and emergence of pathogens.</title>
        <authorList>
            <person name="Haridas S."/>
            <person name="Albert R."/>
            <person name="Binder M."/>
            <person name="Bloem J."/>
            <person name="Labutti K."/>
            <person name="Salamov A."/>
            <person name="Andreopoulos B."/>
            <person name="Baker S."/>
            <person name="Barry K."/>
            <person name="Bills G."/>
            <person name="Bluhm B."/>
            <person name="Cannon C."/>
            <person name="Castanera R."/>
            <person name="Culley D."/>
            <person name="Daum C."/>
            <person name="Ezra D."/>
            <person name="Gonzalez J."/>
            <person name="Henrissat B."/>
            <person name="Kuo A."/>
            <person name="Liang C."/>
            <person name="Lipzen A."/>
            <person name="Lutzoni F."/>
            <person name="Magnuson J."/>
            <person name="Mondo S."/>
            <person name="Nolan M."/>
            <person name="Ohm R."/>
            <person name="Pangilinan J."/>
            <person name="Park H.-J."/>
            <person name="Ramirez L."/>
            <person name="Alfaro M."/>
            <person name="Sun H."/>
            <person name="Tritt A."/>
            <person name="Yoshinaga Y."/>
            <person name="Zwiers L.-H."/>
            <person name="Turgeon B."/>
            <person name="Goodwin S."/>
            <person name="Spatafora J."/>
            <person name="Crous P."/>
            <person name="Grigoriev I."/>
        </authorList>
    </citation>
    <scope>NUCLEOTIDE SEQUENCE</scope>
    <source>
        <strain evidence="9">CBS 121739</strain>
    </source>
</reference>
<name>A0A6A6WIY1_9PEZI</name>
<evidence type="ECO:0000313" key="9">
    <source>
        <dbReference type="EMBL" id="KAF2762066.1"/>
    </source>
</evidence>
<dbReference type="InterPro" id="IPR048229">
    <property type="entry name" value="GalB-like"/>
</dbReference>
<dbReference type="Pfam" id="PF00703">
    <property type="entry name" value="Glyco_hydro_2"/>
    <property type="match status" value="1"/>
</dbReference>
<dbReference type="NCBIfam" id="NF041463">
    <property type="entry name" value="GalB"/>
    <property type="match status" value="1"/>
</dbReference>
<dbReference type="InterPro" id="IPR023232">
    <property type="entry name" value="Glyco_hydro_2_AS"/>
</dbReference>
<dbReference type="PROSITE" id="PS00608">
    <property type="entry name" value="GLYCOSYL_HYDROL_F2_2"/>
    <property type="match status" value="1"/>
</dbReference>